<reference evidence="2" key="1">
    <citation type="submission" date="2022-10" db="EMBL/GenBank/DDBJ databases">
        <title>Culturing micro-colonial fungi from biological soil crusts in the Mojave desert and describing Neophaeococcomyces mojavensis, and introducing the new genera and species Taxawa tesnikishii.</title>
        <authorList>
            <person name="Kurbessoian T."/>
            <person name="Stajich J.E."/>
        </authorList>
    </citation>
    <scope>NUCLEOTIDE SEQUENCE</scope>
    <source>
        <strain evidence="2">TK_35</strain>
    </source>
</reference>
<accession>A0AA38XJZ5</accession>
<dbReference type="Proteomes" id="UP001172681">
    <property type="component" value="Unassembled WGS sequence"/>
</dbReference>
<evidence type="ECO:0000256" key="1">
    <source>
        <dbReference type="SAM" id="MobiDB-lite"/>
    </source>
</evidence>
<feature type="compositionally biased region" description="Low complexity" evidence="1">
    <location>
        <begin position="411"/>
        <end position="421"/>
    </location>
</feature>
<evidence type="ECO:0000313" key="2">
    <source>
        <dbReference type="EMBL" id="KAJ9614891.1"/>
    </source>
</evidence>
<feature type="region of interest" description="Disordered" evidence="1">
    <location>
        <begin position="376"/>
        <end position="467"/>
    </location>
</feature>
<comment type="caution">
    <text evidence="2">The sequence shown here is derived from an EMBL/GenBank/DDBJ whole genome shotgun (WGS) entry which is preliminary data.</text>
</comment>
<proteinExistence type="predicted"/>
<organism evidence="2 3">
    <name type="scientific">Knufia peltigerae</name>
    <dbReference type="NCBI Taxonomy" id="1002370"/>
    <lineage>
        <taxon>Eukaryota</taxon>
        <taxon>Fungi</taxon>
        <taxon>Dikarya</taxon>
        <taxon>Ascomycota</taxon>
        <taxon>Pezizomycotina</taxon>
        <taxon>Eurotiomycetes</taxon>
        <taxon>Chaetothyriomycetidae</taxon>
        <taxon>Chaetothyriales</taxon>
        <taxon>Trichomeriaceae</taxon>
        <taxon>Knufia</taxon>
    </lineage>
</organism>
<dbReference type="AlphaFoldDB" id="A0AA38XJZ5"/>
<sequence length="478" mass="52911">MPRLSRVPNFSRPFRFRTGNGKTEPSVNDDQAVLLSVPDPSPDADQAQGFPSITSPGNKTPDVTRASATEDKAGKQAEGGQDTDASPDRQNDASALADFDFQFESDPTLLSADLGGINKPIPNFRPHLWKQIDNSRHVLNIDLFWPIKLDELNEDPDDDEVNEDGDTKGVFPFKDLQPLKTFRNLHFLQLNGMMRSYQPIIWGVCWANKNLTILHLEMALEPLFSEDIAHKYPQIDADWTYNPRGAPNGPIEYLGAHGKGVLHEEFGDGEYLDQQAIKASQLDVYKILPIENVRFLPVTHLTLMNFVVDAGPFYRWFDPKKLQEITLKSGCIDAGFYLPQEMRSAVIVKSPKPLAPPRWVKPGEVKLIDIKKKKTPTTGTDVVKAEAKAPEGKGEAKAPEVKADPGGGAGATTATTTTTTPAPAPPGGHGLKNKISHILPRWTQKPKDAKEHHHHHHRRNSEATDAAIEENLKRVGIL</sequence>
<protein>
    <submittedName>
        <fullName evidence="2">Uncharacterized protein</fullName>
    </submittedName>
</protein>
<feature type="compositionally biased region" description="Basic and acidic residues" evidence="1">
    <location>
        <begin position="383"/>
        <end position="403"/>
    </location>
</feature>
<name>A0AA38XJZ5_9EURO</name>
<feature type="compositionally biased region" description="Polar residues" evidence="1">
    <location>
        <begin position="20"/>
        <end position="29"/>
    </location>
</feature>
<keyword evidence="3" id="KW-1185">Reference proteome</keyword>
<evidence type="ECO:0000313" key="3">
    <source>
        <dbReference type="Proteomes" id="UP001172681"/>
    </source>
</evidence>
<dbReference type="EMBL" id="JAPDRN010000181">
    <property type="protein sequence ID" value="KAJ9614891.1"/>
    <property type="molecule type" value="Genomic_DNA"/>
</dbReference>
<gene>
    <name evidence="2" type="ORF">H2204_014330</name>
</gene>
<feature type="compositionally biased region" description="Polar residues" evidence="1">
    <location>
        <begin position="49"/>
        <end position="58"/>
    </location>
</feature>
<feature type="region of interest" description="Disordered" evidence="1">
    <location>
        <begin position="1"/>
        <end position="91"/>
    </location>
</feature>